<dbReference type="Gene3D" id="3.10.20.480">
    <property type="entry name" value="Antirestriction protein ArdA, domain 1"/>
    <property type="match status" value="1"/>
</dbReference>
<keyword evidence="1" id="KW-0614">Plasmid</keyword>
<reference evidence="1" key="1">
    <citation type="submission" date="2019-09" db="EMBL/GenBank/DDBJ databases">
        <title>Nucleotide sequences of blaCTX-M-1 carrying IncI1 in Norwegian broiler production.</title>
        <authorList>
            <person name="Mo S.S."/>
            <person name="Telke A.A."/>
            <person name="Osei K.O."/>
            <person name="Sekse C."/>
            <person name="Slettemeas J.S."/>
            <person name="Urdahl A.-M."/>
        </authorList>
    </citation>
    <scope>NUCLEOTIDE SEQUENCE</scope>
    <source>
        <strain evidence="1">2016-40-21254</strain>
        <plasmid evidence="1">p21254</plasmid>
    </source>
</reference>
<proteinExistence type="predicted"/>
<evidence type="ECO:0008006" key="2">
    <source>
        <dbReference type="Google" id="ProtNLM"/>
    </source>
</evidence>
<dbReference type="InterPro" id="IPR041893">
    <property type="entry name" value="ArdA_dom3"/>
</dbReference>
<dbReference type="Gene3D" id="1.10.10.1190">
    <property type="entry name" value="Antirestriction protein ArdA, domain 3"/>
    <property type="match status" value="1"/>
</dbReference>
<sequence length="297" mass="33665">MRRVLCTRRNKEVAGGSAFTRPCGAWPCGFSALWPQRRVRAVPCLHLSRAGRDARVRFAAAVTRSLLPVCRDFPVVHPLRFRGLTLQLPPAVCVRLRLPLRPVHPRLIARLFYGGTAPPGVAEHVTMEDSGMSVVAPAVYVGTWHKYNCGSIAGRWFDLATFDDERDFFAACRSLHQDEADPELMFQDYEGFPGNMASECHINWAYVEGFRQARDEGCEEAYRLWVDDTGETDFDTFRDAWWGEADSEEAFAVEFASDTGLLADVPETVALYFDYEAYARDLFLDSFTFIDGHVFRR</sequence>
<dbReference type="AntiFam" id="ANF00259">
    <property type="entry name" value="Protein of unknown function (DUF1472)"/>
</dbReference>
<geneLocation type="plasmid" evidence="1">
    <name>p21254</name>
</geneLocation>
<dbReference type="AlphaFoldDB" id="A0A6D1P2A5"/>
<name>A0A6D1P2A5_ECOLX</name>
<evidence type="ECO:0000313" key="1">
    <source>
        <dbReference type="EMBL" id="QHV89603.1"/>
    </source>
</evidence>
<dbReference type="InterPro" id="IPR041895">
    <property type="entry name" value="ArdA_dom1"/>
</dbReference>
<accession>A0A6D1P2A5</accession>
<organism evidence="1">
    <name type="scientific">Escherichia coli</name>
    <dbReference type="NCBI Taxonomy" id="562"/>
    <lineage>
        <taxon>Bacteria</taxon>
        <taxon>Pseudomonadati</taxon>
        <taxon>Pseudomonadota</taxon>
        <taxon>Gammaproteobacteria</taxon>
        <taxon>Enterobacterales</taxon>
        <taxon>Enterobacteriaceae</taxon>
        <taxon>Escherichia</taxon>
    </lineage>
</organism>
<gene>
    <name evidence="1" type="ORF">PGJFMKIC_00037</name>
</gene>
<dbReference type="EMBL" id="MN419432">
    <property type="protein sequence ID" value="QHV89603.1"/>
    <property type="molecule type" value="Genomic_DNA"/>
</dbReference>
<dbReference type="InterPro" id="IPR009899">
    <property type="entry name" value="ArdA"/>
</dbReference>
<dbReference type="Pfam" id="PF07275">
    <property type="entry name" value="ArdA"/>
    <property type="match status" value="1"/>
</dbReference>
<protein>
    <recommendedName>
        <fullName evidence="2">DUF1472 domain-containing protein</fullName>
    </recommendedName>
</protein>